<dbReference type="InParanoid" id="A3LW24"/>
<feature type="compositionally biased region" description="Basic and acidic residues" evidence="1">
    <location>
        <begin position="302"/>
        <end position="324"/>
    </location>
</feature>
<sequence length="333" mass="37965">MIKGESFAIEVLAKKLYQRTMDYNNYIAQVGSQQLCEALSTNGSSTAIPPLSVDSKTIPQVKITNLFEGNQHNNLIPPPVIGDHHYDFAFNYDPDIFTNLNQYGNTLPPISGIVDDVGLDLTGFPSQSLGFEQPVNVSYTHETFQTANSSLEESSSKSNSEYPTASPTAPPSPELYVEARIFEWPYDETTYKSDNRIRIPWKVLDAEKTSRAVRATVRKEFDMQDKFFDGSLDKDKFRIVSEKRKRSHSSAQEHVWQPRSVFKSFTNISLNLDSTDYHNYIPMESCFGKVNMRVLNAWPRSTKKEKTQPIKKEKVLSTKIEKPRSNKRGKKSW</sequence>
<dbReference type="Proteomes" id="UP000002258">
    <property type="component" value="Chromosome 5"/>
</dbReference>
<dbReference type="HOGENOM" id="CLU_834488_0_0_1"/>
<feature type="region of interest" description="Disordered" evidence="1">
    <location>
        <begin position="301"/>
        <end position="333"/>
    </location>
</feature>
<dbReference type="STRING" id="322104.A3LW24"/>
<reference evidence="2 3" key="1">
    <citation type="journal article" date="2007" name="Nat. Biotechnol.">
        <title>Genome sequence of the lignocellulose-bioconverting and xylose-fermenting yeast Pichia stipitis.</title>
        <authorList>
            <person name="Jeffries T.W."/>
            <person name="Grigoriev I.V."/>
            <person name="Grimwood J."/>
            <person name="Laplaza J.M."/>
            <person name="Aerts A."/>
            <person name="Salamov A."/>
            <person name="Schmutz J."/>
            <person name="Lindquist E."/>
            <person name="Dehal P."/>
            <person name="Shapiro H."/>
            <person name="Jin Y.S."/>
            <person name="Passoth V."/>
            <person name="Richardson P.M."/>
        </authorList>
    </citation>
    <scope>NUCLEOTIDE SEQUENCE [LARGE SCALE GENOMIC DNA]</scope>
    <source>
        <strain evidence="3">ATCC 58785 / CBS 6054 / NBRC 10063 / NRRL Y-11545</strain>
    </source>
</reference>
<dbReference type="KEGG" id="pic:PICST_32323"/>
<evidence type="ECO:0000313" key="3">
    <source>
        <dbReference type="Proteomes" id="UP000002258"/>
    </source>
</evidence>
<dbReference type="eggNOG" id="ENOG502RQED">
    <property type="taxonomic scope" value="Eukaryota"/>
</dbReference>
<evidence type="ECO:0000313" key="2">
    <source>
        <dbReference type="EMBL" id="ABN66888.2"/>
    </source>
</evidence>
<dbReference type="EMBL" id="CP000499">
    <property type="protein sequence ID" value="ABN66888.2"/>
    <property type="molecule type" value="Genomic_DNA"/>
</dbReference>
<evidence type="ECO:0000256" key="1">
    <source>
        <dbReference type="SAM" id="MobiDB-lite"/>
    </source>
</evidence>
<protein>
    <submittedName>
        <fullName evidence="2">Uncharacterized protein</fullName>
    </submittedName>
</protein>
<name>A3LW24_PICST</name>
<dbReference type="RefSeq" id="XP_001384917.2">
    <property type="nucleotide sequence ID" value="XM_001384880.1"/>
</dbReference>
<proteinExistence type="predicted"/>
<dbReference type="AlphaFoldDB" id="A3LW24"/>
<accession>A3LW24</accession>
<keyword evidence="3" id="KW-1185">Reference proteome</keyword>
<organism evidence="2 3">
    <name type="scientific">Scheffersomyces stipitis (strain ATCC 58785 / CBS 6054 / NBRC 10063 / NRRL Y-11545)</name>
    <name type="common">Yeast</name>
    <name type="synonym">Pichia stipitis</name>
    <dbReference type="NCBI Taxonomy" id="322104"/>
    <lineage>
        <taxon>Eukaryota</taxon>
        <taxon>Fungi</taxon>
        <taxon>Dikarya</taxon>
        <taxon>Ascomycota</taxon>
        <taxon>Saccharomycotina</taxon>
        <taxon>Pichiomycetes</taxon>
        <taxon>Debaryomycetaceae</taxon>
        <taxon>Scheffersomyces</taxon>
    </lineage>
</organism>
<dbReference type="GeneID" id="4839330"/>
<feature type="region of interest" description="Disordered" evidence="1">
    <location>
        <begin position="146"/>
        <end position="171"/>
    </location>
</feature>
<feature type="compositionally biased region" description="Low complexity" evidence="1">
    <location>
        <begin position="149"/>
        <end position="167"/>
    </location>
</feature>
<gene>
    <name evidence="2" type="ORF">PICST_32323</name>
</gene>